<dbReference type="Gene3D" id="1.20.272.10">
    <property type="match status" value="1"/>
</dbReference>
<evidence type="ECO:0000313" key="13">
    <source>
        <dbReference type="Proteomes" id="UP000313359"/>
    </source>
</evidence>
<feature type="domain" description="AAA+ ATPase" evidence="11">
    <location>
        <begin position="53"/>
        <end position="192"/>
    </location>
</feature>
<dbReference type="InterPro" id="IPR027417">
    <property type="entry name" value="P-loop_NTPase"/>
</dbReference>
<evidence type="ECO:0000256" key="2">
    <source>
        <dbReference type="ARBA" id="ARBA00005378"/>
    </source>
</evidence>
<evidence type="ECO:0000259" key="11">
    <source>
        <dbReference type="SMART" id="SM00382"/>
    </source>
</evidence>
<dbReference type="PANTHER" id="PTHR11669">
    <property type="entry name" value="REPLICATION FACTOR C / DNA POLYMERASE III GAMMA-TAU SUBUNIT"/>
    <property type="match status" value="1"/>
</dbReference>
<accession>A0A5C2SYY4</accession>
<dbReference type="GO" id="GO:0005524">
    <property type="term" value="F:ATP binding"/>
    <property type="evidence" value="ECO:0007669"/>
    <property type="project" value="UniProtKB-KW"/>
</dbReference>
<dbReference type="Pfam" id="PF08542">
    <property type="entry name" value="Rep_fac_C"/>
    <property type="match status" value="1"/>
</dbReference>
<dbReference type="CDD" id="cd18140">
    <property type="entry name" value="HLD_clamp_RFC"/>
    <property type="match status" value="1"/>
</dbReference>
<dbReference type="GO" id="GO:0006271">
    <property type="term" value="P:DNA strand elongation involved in DNA replication"/>
    <property type="evidence" value="ECO:0007669"/>
    <property type="project" value="UniProtKB-ARBA"/>
</dbReference>
<gene>
    <name evidence="12" type="ORF">L227DRAFT_126379</name>
</gene>
<dbReference type="GO" id="GO:0016887">
    <property type="term" value="F:ATP hydrolysis activity"/>
    <property type="evidence" value="ECO:0007669"/>
    <property type="project" value="InterPro"/>
</dbReference>
<dbReference type="GO" id="GO:0003677">
    <property type="term" value="F:DNA binding"/>
    <property type="evidence" value="ECO:0007669"/>
    <property type="project" value="UniProtKB-KW"/>
</dbReference>
<evidence type="ECO:0000256" key="4">
    <source>
        <dbReference type="ARBA" id="ARBA00022741"/>
    </source>
</evidence>
<dbReference type="FunFam" id="3.40.50.300:FF:000237">
    <property type="entry name" value="replication factor C subunit 4"/>
    <property type="match status" value="1"/>
</dbReference>
<keyword evidence="3" id="KW-0235">DNA replication</keyword>
<proteinExistence type="inferred from homology"/>
<dbReference type="FunFam" id="1.20.272.10:FF:000011">
    <property type="entry name" value="Replication factor C subunit 2"/>
    <property type="match status" value="1"/>
</dbReference>
<dbReference type="FunFam" id="1.10.8.60:FF:000032">
    <property type="entry name" value="Replication factor C subunit 4"/>
    <property type="match status" value="1"/>
</dbReference>
<dbReference type="InterPro" id="IPR003959">
    <property type="entry name" value="ATPase_AAA_core"/>
</dbReference>
<dbReference type="Pfam" id="PF21960">
    <property type="entry name" value="RCF1-5-like_lid"/>
    <property type="match status" value="1"/>
</dbReference>
<dbReference type="InterPro" id="IPR047854">
    <property type="entry name" value="RFC_lid"/>
</dbReference>
<comment type="subcellular location">
    <subcellularLocation>
        <location evidence="1">Nucleus</location>
    </subcellularLocation>
</comment>
<comment type="similarity">
    <text evidence="2">Belongs to the activator 1 small subunits family.</text>
</comment>
<evidence type="ECO:0000256" key="7">
    <source>
        <dbReference type="ARBA" id="ARBA00023242"/>
    </source>
</evidence>
<dbReference type="GO" id="GO:0005663">
    <property type="term" value="C:DNA replication factor C complex"/>
    <property type="evidence" value="ECO:0007669"/>
    <property type="project" value="TreeGrafter"/>
</dbReference>
<dbReference type="EMBL" id="ML122251">
    <property type="protein sequence ID" value="RPD65936.1"/>
    <property type="molecule type" value="Genomic_DNA"/>
</dbReference>
<dbReference type="Gene3D" id="1.10.8.60">
    <property type="match status" value="1"/>
</dbReference>
<dbReference type="InterPro" id="IPR003593">
    <property type="entry name" value="AAA+_ATPase"/>
</dbReference>
<evidence type="ECO:0000313" key="12">
    <source>
        <dbReference type="EMBL" id="RPD65936.1"/>
    </source>
</evidence>
<evidence type="ECO:0000256" key="10">
    <source>
        <dbReference type="SAM" id="MobiDB-lite"/>
    </source>
</evidence>
<reference evidence="12" key="1">
    <citation type="journal article" date="2018" name="Genome Biol. Evol.">
        <title>Genomics and development of Lentinus tigrinus, a white-rot wood-decaying mushroom with dimorphic fruiting bodies.</title>
        <authorList>
            <person name="Wu B."/>
            <person name="Xu Z."/>
            <person name="Knudson A."/>
            <person name="Carlson A."/>
            <person name="Chen N."/>
            <person name="Kovaka S."/>
            <person name="LaButti K."/>
            <person name="Lipzen A."/>
            <person name="Pennachio C."/>
            <person name="Riley R."/>
            <person name="Schakwitz W."/>
            <person name="Umezawa K."/>
            <person name="Ohm R.A."/>
            <person name="Grigoriev I.V."/>
            <person name="Nagy L.G."/>
            <person name="Gibbons J."/>
            <person name="Hibbett D."/>
        </authorList>
    </citation>
    <scope>NUCLEOTIDE SEQUENCE [LARGE SCALE GENOMIC DNA]</scope>
    <source>
        <strain evidence="12">ALCF2SS1-6</strain>
    </source>
</reference>
<dbReference type="InterPro" id="IPR013748">
    <property type="entry name" value="Rep_factorC_C"/>
</dbReference>
<dbReference type="SMART" id="SM00382">
    <property type="entry name" value="AAA"/>
    <property type="match status" value="1"/>
</dbReference>
<dbReference type="GO" id="GO:0006281">
    <property type="term" value="P:DNA repair"/>
    <property type="evidence" value="ECO:0007669"/>
    <property type="project" value="UniProtKB-ARBA"/>
</dbReference>
<dbReference type="GO" id="GO:0031391">
    <property type="term" value="C:Elg1 RFC-like complex"/>
    <property type="evidence" value="ECO:0007669"/>
    <property type="project" value="UniProtKB-ARBA"/>
</dbReference>
<feature type="region of interest" description="Disordered" evidence="10">
    <location>
        <begin position="1"/>
        <end position="23"/>
    </location>
</feature>
<evidence type="ECO:0000256" key="3">
    <source>
        <dbReference type="ARBA" id="ARBA00022705"/>
    </source>
</evidence>
<dbReference type="GO" id="GO:0000076">
    <property type="term" value="P:DNA replication checkpoint signaling"/>
    <property type="evidence" value="ECO:0007669"/>
    <property type="project" value="UniProtKB-ARBA"/>
</dbReference>
<evidence type="ECO:0000256" key="1">
    <source>
        <dbReference type="ARBA" id="ARBA00004123"/>
    </source>
</evidence>
<dbReference type="Proteomes" id="UP000313359">
    <property type="component" value="Unassembled WGS sequence"/>
</dbReference>
<keyword evidence="6" id="KW-0238">DNA-binding</keyword>
<evidence type="ECO:0000256" key="5">
    <source>
        <dbReference type="ARBA" id="ARBA00022840"/>
    </source>
</evidence>
<dbReference type="STRING" id="1328759.A0A5C2SYY4"/>
<organism evidence="12 13">
    <name type="scientific">Lentinus tigrinus ALCF2SS1-6</name>
    <dbReference type="NCBI Taxonomy" id="1328759"/>
    <lineage>
        <taxon>Eukaryota</taxon>
        <taxon>Fungi</taxon>
        <taxon>Dikarya</taxon>
        <taxon>Basidiomycota</taxon>
        <taxon>Agaricomycotina</taxon>
        <taxon>Agaricomycetes</taxon>
        <taxon>Polyporales</taxon>
        <taxon>Polyporaceae</taxon>
        <taxon>Lentinus</taxon>
    </lineage>
</organism>
<dbReference type="OrthoDB" id="4199794at2759"/>
<dbReference type="Pfam" id="PF00004">
    <property type="entry name" value="AAA"/>
    <property type="match status" value="1"/>
</dbReference>
<dbReference type="SUPFAM" id="SSF48019">
    <property type="entry name" value="post-AAA+ oligomerization domain-like"/>
    <property type="match status" value="1"/>
</dbReference>
<dbReference type="GO" id="GO:0005634">
    <property type="term" value="C:nucleus"/>
    <property type="evidence" value="ECO:0007669"/>
    <property type="project" value="UniProtKB-SubCell"/>
</dbReference>
<dbReference type="CDD" id="cd00009">
    <property type="entry name" value="AAA"/>
    <property type="match status" value="1"/>
</dbReference>
<dbReference type="PANTHER" id="PTHR11669:SF20">
    <property type="entry name" value="REPLICATION FACTOR C SUBUNIT 4"/>
    <property type="match status" value="1"/>
</dbReference>
<dbReference type="SUPFAM" id="SSF52540">
    <property type="entry name" value="P-loop containing nucleoside triphosphate hydrolases"/>
    <property type="match status" value="1"/>
</dbReference>
<evidence type="ECO:0000256" key="6">
    <source>
        <dbReference type="ARBA" id="ARBA00023125"/>
    </source>
</evidence>
<dbReference type="InterPro" id="IPR008921">
    <property type="entry name" value="DNA_pol3_clamp-load_cplx_C"/>
</dbReference>
<dbReference type="InterPro" id="IPR050238">
    <property type="entry name" value="DNA_Rep/Repair_Clamp_Loader"/>
</dbReference>
<keyword evidence="5" id="KW-0067">ATP-binding</keyword>
<keyword evidence="7" id="KW-0539">Nucleus</keyword>
<sequence>MSFFQPHVPKAQKQAADPQHQPWVEKYRPKTIEDVSAQEHTVAVLRKTLTSSNLPHMLFYGPPGTGKTSTILALARQLFGPDNFRSRVLELNASDERGISIVREKIKNFARQTPRAQAVASDGKTYPCPPYKIIILDEADSMTQDAQAALRRIMELYARITRFCLVCNYVTRIIEPLASRCSKFRFKPLDPSSTSTRLEQIASAENVPVDADTIQALISTSHGDLRRAITYLQSASRLAMSTTPPSKITPRDVQEIAGVVPDAVVSDFATALGIEQIGGDGMDVDMDNTGRTKEKGFDGVRGKVREIIREGYSASQIISQLHDHVVHHPTLTARQKAKCALAFAEADKALCDGADEELWILEVGLRVHKAMSSES</sequence>
<dbReference type="GO" id="GO:0003689">
    <property type="term" value="F:DNA clamp loader activity"/>
    <property type="evidence" value="ECO:0007669"/>
    <property type="project" value="TreeGrafter"/>
</dbReference>
<dbReference type="Gene3D" id="3.40.50.300">
    <property type="entry name" value="P-loop containing nucleotide triphosphate hydrolases"/>
    <property type="match status" value="1"/>
</dbReference>
<evidence type="ECO:0000256" key="8">
    <source>
        <dbReference type="ARBA" id="ARBA00040745"/>
    </source>
</evidence>
<keyword evidence="13" id="KW-1185">Reference proteome</keyword>
<keyword evidence="4" id="KW-0547">Nucleotide-binding</keyword>
<evidence type="ECO:0000256" key="9">
    <source>
        <dbReference type="ARBA" id="ARBA00075373"/>
    </source>
</evidence>
<name>A0A5C2SYY4_9APHY</name>
<protein>
    <recommendedName>
        <fullName evidence="8">Replication factor C subunit 2</fullName>
    </recommendedName>
    <alternativeName>
        <fullName evidence="9">Activator 1 41 kDa subunit</fullName>
    </alternativeName>
</protein>
<dbReference type="AlphaFoldDB" id="A0A5C2SYY4"/>